<comment type="cofactor">
    <cofactor evidence="3">
        <name>a divalent metal cation</name>
        <dbReference type="ChEBI" id="CHEBI:60240"/>
    </cofactor>
    <text evidence="3">Binds 2 divalent metal cations per subunit. Site 1 may preferentially bind zinc ions, while site 2 has a preference for magnesium and/or manganese ions.</text>
</comment>
<keyword evidence="1 3" id="KW-0479">Metal-binding</keyword>
<evidence type="ECO:0000256" key="3">
    <source>
        <dbReference type="RuleBase" id="RU363067"/>
    </source>
</evidence>
<reference evidence="6 7" key="1">
    <citation type="submission" date="2015-12" db="EMBL/GenBank/DDBJ databases">
        <title>The genome of Folsomia candida.</title>
        <authorList>
            <person name="Faddeeva A."/>
            <person name="Derks M.F."/>
            <person name="Anvar Y."/>
            <person name="Smit S."/>
            <person name="Van Straalen N."/>
            <person name="Roelofs D."/>
        </authorList>
    </citation>
    <scope>NUCLEOTIDE SEQUENCE [LARGE SCALE GENOMIC DNA]</scope>
    <source>
        <strain evidence="6 7">VU population</strain>
        <tissue evidence="6">Whole body</tissue>
    </source>
</reference>
<dbReference type="OMA" id="CIPREQI"/>
<dbReference type="InterPro" id="IPR036971">
    <property type="entry name" value="PDEase_catalytic_dom_sf"/>
</dbReference>
<dbReference type="EMBL" id="LNIX01000006">
    <property type="protein sequence ID" value="OXA52879.1"/>
    <property type="molecule type" value="Genomic_DNA"/>
</dbReference>
<accession>A0A226E619</accession>
<comment type="similarity">
    <text evidence="3">Belongs to the cyclic nucleotide phosphodiesterase family.</text>
</comment>
<dbReference type="Pfam" id="PF00233">
    <property type="entry name" value="PDEase_I"/>
    <property type="match status" value="1"/>
</dbReference>
<dbReference type="Proteomes" id="UP000198287">
    <property type="component" value="Unassembled WGS sequence"/>
</dbReference>
<evidence type="ECO:0000313" key="7">
    <source>
        <dbReference type="Proteomes" id="UP000198287"/>
    </source>
</evidence>
<evidence type="ECO:0000259" key="5">
    <source>
        <dbReference type="PROSITE" id="PS51845"/>
    </source>
</evidence>
<dbReference type="InterPro" id="IPR003607">
    <property type="entry name" value="HD/PDEase_dom"/>
</dbReference>
<dbReference type="FunFam" id="1.10.1300.10:FF:000026">
    <property type="entry name" value="Phosphodiesterase"/>
    <property type="match status" value="1"/>
</dbReference>
<dbReference type="PANTHER" id="PTHR11347">
    <property type="entry name" value="CYCLIC NUCLEOTIDE PHOSPHODIESTERASE"/>
    <property type="match status" value="1"/>
</dbReference>
<feature type="region of interest" description="Disordered" evidence="4">
    <location>
        <begin position="824"/>
        <end position="865"/>
    </location>
</feature>
<sequence length="940" mass="103886">MQQTKCKLGSGVVDTALLYEAHGLVTEMLLDQASLPPNIVAGLKALATLLKPTPTPMHCSSRPRPAPLSITTDPEYTSDVDEIPYTGEKLSTMPKRNSGAGKKGVSANLLRRMSTSTWTTTTSATGMPTLEPQPHARRRRSASFRSAMEGTPPGSSPTQQYGLIPITLLENNKENNSLLPTTTTPAFATFKMGTPLTGSIAGLMSQQQPATSTPHIPNAALQASHKARSFSACGFAVNASTDSRRRFSHQEFPTPQQSAQRKTVCSLHPLSPSDLTHLNALAASTGISSSTTKSASVSAAGSNRSSPAGTPIPSPIPSPVPSRDHSPCNFSARRASDHPKPEPLSIVNLPPTSTTSASESRFRDYSPPKVIFQPEQPTPTGPGTTNDGDSLGLLSGRNLSTSPYLDNPDEDCSNASTLGDGPGPPDSSSGNSNSVRLSPVTFTLQEPTDNNDQEDELQDFRDAVIVTSDGFQFHLPTIAANTYLCRLGEWDYPIFDLERNSKTQILSHMTYKVFLETGLFDTFKIPIKEFINYFHALEMGYRNKPYHNRMHAADVLQGVFYFTTQAIPGFQMVPPDPDTPNSGKLTKHPDWSGQRACFNVDEASYGIMGANLPGLELMALYTAAAMHDYDHPGRTNAFLVTTNSPQAILYNDRSVLENHHAAAAWALLMNNENYNFLKFLDKAEFKRFRFLVIEAILATDLKRHFEIMSEFNSKVNEEESPGIDWTSEEDRLLVMEICIKLADINGPCKYHDIHVQWTYRIAEEFYEQGDEEVRLGLPISPFMDRYHPQLAKLQESFINHLVAPLCKACAEAGLLPGYWEDEVEDDQNEGEGETTADEISTMSFQEADYENEESSYSDDNKSDSSKSKRKIFCLHTKHLQDNHRYWMNVIKEEAKKKEEGVKTESVAISTEDPMETIEEENNTPHSLNRSFSFEKEDSKL</sequence>
<dbReference type="Gene3D" id="1.10.1300.10">
    <property type="entry name" value="3'5'-cyclic nucleotide phosphodiesterase, catalytic domain"/>
    <property type="match status" value="1"/>
</dbReference>
<feature type="compositionally biased region" description="Acidic residues" evidence="4">
    <location>
        <begin position="912"/>
        <end position="921"/>
    </location>
</feature>
<dbReference type="GO" id="GO:0046872">
    <property type="term" value="F:metal ion binding"/>
    <property type="evidence" value="ECO:0007669"/>
    <property type="project" value="UniProtKB-KW"/>
</dbReference>
<keyword evidence="7" id="KW-1185">Reference proteome</keyword>
<feature type="compositionally biased region" description="Pro residues" evidence="4">
    <location>
        <begin position="310"/>
        <end position="320"/>
    </location>
</feature>
<dbReference type="EC" id="3.1.4.-" evidence="3"/>
<feature type="compositionally biased region" description="Low complexity" evidence="4">
    <location>
        <begin position="286"/>
        <end position="309"/>
    </location>
</feature>
<name>A0A226E619_FOLCA</name>
<dbReference type="SUPFAM" id="SSF109604">
    <property type="entry name" value="HD-domain/PDEase-like"/>
    <property type="match status" value="1"/>
</dbReference>
<gene>
    <name evidence="6" type="ORF">Fcan01_12444</name>
</gene>
<feature type="region of interest" description="Disordered" evidence="4">
    <location>
        <begin position="896"/>
        <end position="940"/>
    </location>
</feature>
<protein>
    <recommendedName>
        <fullName evidence="3">Phosphodiesterase</fullName>
        <ecNumber evidence="3">3.1.4.-</ecNumber>
    </recommendedName>
</protein>
<evidence type="ECO:0000256" key="1">
    <source>
        <dbReference type="ARBA" id="ARBA00022723"/>
    </source>
</evidence>
<organism evidence="6 7">
    <name type="scientific">Folsomia candida</name>
    <name type="common">Springtail</name>
    <dbReference type="NCBI Taxonomy" id="158441"/>
    <lineage>
        <taxon>Eukaryota</taxon>
        <taxon>Metazoa</taxon>
        <taxon>Ecdysozoa</taxon>
        <taxon>Arthropoda</taxon>
        <taxon>Hexapoda</taxon>
        <taxon>Collembola</taxon>
        <taxon>Entomobryomorpha</taxon>
        <taxon>Isotomoidea</taxon>
        <taxon>Isotomidae</taxon>
        <taxon>Proisotominae</taxon>
        <taxon>Folsomia</taxon>
    </lineage>
</organism>
<feature type="region of interest" description="Disordered" evidence="4">
    <location>
        <begin position="118"/>
        <end position="161"/>
    </location>
</feature>
<proteinExistence type="inferred from homology"/>
<evidence type="ECO:0000313" key="6">
    <source>
        <dbReference type="EMBL" id="OXA52879.1"/>
    </source>
</evidence>
<evidence type="ECO:0000256" key="4">
    <source>
        <dbReference type="SAM" id="MobiDB-lite"/>
    </source>
</evidence>
<dbReference type="InterPro" id="IPR002073">
    <property type="entry name" value="PDEase_catalytic_dom"/>
</dbReference>
<dbReference type="GO" id="GO:0007165">
    <property type="term" value="P:signal transduction"/>
    <property type="evidence" value="ECO:0007669"/>
    <property type="project" value="InterPro"/>
</dbReference>
<feature type="region of interest" description="Disordered" evidence="4">
    <location>
        <begin position="286"/>
        <end position="436"/>
    </location>
</feature>
<comment type="caution">
    <text evidence="6">The sequence shown here is derived from an EMBL/GenBank/DDBJ whole genome shotgun (WGS) entry which is preliminary data.</text>
</comment>
<evidence type="ECO:0000256" key="2">
    <source>
        <dbReference type="ARBA" id="ARBA00022801"/>
    </source>
</evidence>
<feature type="compositionally biased region" description="Polar residues" evidence="4">
    <location>
        <begin position="350"/>
        <end position="359"/>
    </location>
</feature>
<dbReference type="PROSITE" id="PS00126">
    <property type="entry name" value="PDEASE_I_1"/>
    <property type="match status" value="1"/>
</dbReference>
<feature type="compositionally biased region" description="Acidic residues" evidence="4">
    <location>
        <begin position="847"/>
        <end position="856"/>
    </location>
</feature>
<dbReference type="AlphaFoldDB" id="A0A226E619"/>
<dbReference type="PROSITE" id="PS51845">
    <property type="entry name" value="PDEASE_I_2"/>
    <property type="match status" value="1"/>
</dbReference>
<keyword evidence="2 3" id="KW-0378">Hydrolase</keyword>
<dbReference type="GO" id="GO:0004114">
    <property type="term" value="F:3',5'-cyclic-nucleotide phosphodiesterase activity"/>
    <property type="evidence" value="ECO:0007669"/>
    <property type="project" value="InterPro"/>
</dbReference>
<feature type="region of interest" description="Disordered" evidence="4">
    <location>
        <begin position="54"/>
        <end position="79"/>
    </location>
</feature>
<feature type="domain" description="PDEase" evidence="5">
    <location>
        <begin position="453"/>
        <end position="893"/>
    </location>
</feature>
<dbReference type="CDD" id="cd00077">
    <property type="entry name" value="HDc"/>
    <property type="match status" value="1"/>
</dbReference>
<feature type="compositionally biased region" description="Acidic residues" evidence="4">
    <location>
        <begin position="824"/>
        <end position="836"/>
    </location>
</feature>
<dbReference type="STRING" id="158441.A0A226E619"/>
<dbReference type="InterPro" id="IPR023174">
    <property type="entry name" value="PDEase_CS"/>
</dbReference>
<dbReference type="OrthoDB" id="189220at2759"/>